<dbReference type="PROSITE" id="PS51257">
    <property type="entry name" value="PROKAR_LIPOPROTEIN"/>
    <property type="match status" value="1"/>
</dbReference>
<evidence type="ECO:0000313" key="8">
    <source>
        <dbReference type="EMBL" id="RNL80804.1"/>
    </source>
</evidence>
<sequence length="463" mass="51350">MKKYSIYIIMTALLFMSACDDRLDFDPKDDLTREQVYADRAGALGALTGIYSIGQIGNVFNGTLQLFGEWQSDNIQFVGSFPTFQEVSRYTTLADNTSISALWRDNWRAIGQANEVITFIPEMEDPDFTSDEREKAIAEAKFLRALLYFNMSNLFGHPFQVNGGNNLSIPLVTEPFDINDIKFPSRATLNDIHALIETDLTEAIPDLDNSDNARATKAAAQALLARLYLYREEFQKAAGMANEVINNSSFSLASDYNFYNTTANEFLFTLVNSETDSQTSNESFSGLTNPTPAGRGDAPFSQNLLDAYGEEEGDLRYSELIQIGADAAGNESVFTTKFPDAINNSGNAPVIRITEMYLTRAEANFRAGTSIGAAPLDDINMLRERADLGALASVDLDIILNERRKELAFEGHRRMDLLRNGMNLRREGMNNVAESALGANKTIFPIPVREVDINPSLEQNPGY</sequence>
<evidence type="ECO:0000256" key="5">
    <source>
        <dbReference type="ARBA" id="ARBA00023237"/>
    </source>
</evidence>
<feature type="domain" description="SusD-like N-terminal" evidence="7">
    <location>
        <begin position="79"/>
        <end position="229"/>
    </location>
</feature>
<keyword evidence="9" id="KW-1185">Reference proteome</keyword>
<evidence type="ECO:0000256" key="3">
    <source>
        <dbReference type="ARBA" id="ARBA00022729"/>
    </source>
</evidence>
<evidence type="ECO:0000256" key="2">
    <source>
        <dbReference type="ARBA" id="ARBA00006275"/>
    </source>
</evidence>
<evidence type="ECO:0000259" key="6">
    <source>
        <dbReference type="Pfam" id="PF07980"/>
    </source>
</evidence>
<proteinExistence type="inferred from homology"/>
<feature type="domain" description="RagB/SusD" evidence="6">
    <location>
        <begin position="341"/>
        <end position="463"/>
    </location>
</feature>
<dbReference type="CDD" id="cd08977">
    <property type="entry name" value="SusD"/>
    <property type="match status" value="1"/>
</dbReference>
<dbReference type="Gene3D" id="1.25.40.390">
    <property type="match status" value="1"/>
</dbReference>
<evidence type="ECO:0000313" key="9">
    <source>
        <dbReference type="Proteomes" id="UP000267469"/>
    </source>
</evidence>
<dbReference type="GO" id="GO:0009279">
    <property type="term" value="C:cell outer membrane"/>
    <property type="evidence" value="ECO:0007669"/>
    <property type="project" value="UniProtKB-SubCell"/>
</dbReference>
<comment type="subcellular location">
    <subcellularLocation>
        <location evidence="1">Cell outer membrane</location>
    </subcellularLocation>
</comment>
<dbReference type="AlphaFoldDB" id="A0A3N0DYW7"/>
<keyword evidence="5" id="KW-0998">Cell outer membrane</keyword>
<evidence type="ECO:0000259" key="7">
    <source>
        <dbReference type="Pfam" id="PF14322"/>
    </source>
</evidence>
<keyword evidence="3" id="KW-0732">Signal</keyword>
<keyword evidence="4" id="KW-0472">Membrane</keyword>
<dbReference type="OrthoDB" id="630434at2"/>
<dbReference type="RefSeq" id="WP_123217583.1">
    <property type="nucleotide sequence ID" value="NZ_RJTM01000126.1"/>
</dbReference>
<dbReference type="Pfam" id="PF14322">
    <property type="entry name" value="SusD-like_3"/>
    <property type="match status" value="1"/>
</dbReference>
<dbReference type="InterPro" id="IPR033985">
    <property type="entry name" value="SusD-like_N"/>
</dbReference>
<dbReference type="Pfam" id="PF07980">
    <property type="entry name" value="SusD_RagB"/>
    <property type="match status" value="1"/>
</dbReference>
<dbReference type="Proteomes" id="UP000267469">
    <property type="component" value="Unassembled WGS sequence"/>
</dbReference>
<protein>
    <submittedName>
        <fullName evidence="8">RagB/SusD family nutrient uptake outer membrane protein</fullName>
    </submittedName>
</protein>
<comment type="caution">
    <text evidence="8">The sequence shown here is derived from an EMBL/GenBank/DDBJ whole genome shotgun (WGS) entry which is preliminary data.</text>
</comment>
<name>A0A3N0DYW7_SINP1</name>
<dbReference type="SUPFAM" id="SSF48452">
    <property type="entry name" value="TPR-like"/>
    <property type="match status" value="1"/>
</dbReference>
<evidence type="ECO:0000256" key="1">
    <source>
        <dbReference type="ARBA" id="ARBA00004442"/>
    </source>
</evidence>
<gene>
    <name evidence="8" type="ORF">ED312_18845</name>
</gene>
<dbReference type="EMBL" id="RJTM01000126">
    <property type="protein sequence ID" value="RNL80804.1"/>
    <property type="molecule type" value="Genomic_DNA"/>
</dbReference>
<evidence type="ECO:0000256" key="4">
    <source>
        <dbReference type="ARBA" id="ARBA00023136"/>
    </source>
</evidence>
<reference evidence="8 9" key="1">
    <citation type="submission" date="2018-10" db="EMBL/GenBank/DDBJ databases">
        <title>Sinomicrobium pectinilyticum sp. nov., a pectinase-producing bacterium isolated from alkaline and saline soil, and emended description of the genus Sinomicrobium.</title>
        <authorList>
            <person name="Cheng B."/>
            <person name="Li C."/>
            <person name="Lai Q."/>
            <person name="Du M."/>
            <person name="Shao Z."/>
            <person name="Xu P."/>
            <person name="Yang C."/>
        </authorList>
    </citation>
    <scope>NUCLEOTIDE SEQUENCE [LARGE SCALE GENOMIC DNA]</scope>
    <source>
        <strain evidence="8 9">5DNS001</strain>
    </source>
</reference>
<organism evidence="8 9">
    <name type="scientific">Sinomicrobium pectinilyticum</name>
    <dbReference type="NCBI Taxonomy" id="1084421"/>
    <lineage>
        <taxon>Bacteria</taxon>
        <taxon>Pseudomonadati</taxon>
        <taxon>Bacteroidota</taxon>
        <taxon>Flavobacteriia</taxon>
        <taxon>Flavobacteriales</taxon>
        <taxon>Flavobacteriaceae</taxon>
        <taxon>Sinomicrobium</taxon>
    </lineage>
</organism>
<accession>A0A3N0DYW7</accession>
<comment type="similarity">
    <text evidence="2">Belongs to the SusD family.</text>
</comment>
<dbReference type="InterPro" id="IPR012944">
    <property type="entry name" value="SusD_RagB_dom"/>
</dbReference>
<dbReference type="InterPro" id="IPR011990">
    <property type="entry name" value="TPR-like_helical_dom_sf"/>
</dbReference>